<dbReference type="EMBL" id="GL883008">
    <property type="protein sequence ID" value="EGG23108.1"/>
    <property type="molecule type" value="Genomic_DNA"/>
</dbReference>
<dbReference type="SMART" id="SM00758">
    <property type="entry name" value="PA14"/>
    <property type="match status" value="1"/>
</dbReference>
<evidence type="ECO:0000313" key="8">
    <source>
        <dbReference type="Proteomes" id="UP000007797"/>
    </source>
</evidence>
<evidence type="ECO:0000256" key="1">
    <source>
        <dbReference type="ARBA" id="ARBA00008709"/>
    </source>
</evidence>
<reference evidence="8" key="1">
    <citation type="journal article" date="2011" name="Genome Res.">
        <title>Phylogeny-wide analysis of social amoeba genomes highlights ancient origins for complex intercellular communication.</title>
        <authorList>
            <person name="Heidel A.J."/>
            <person name="Lawal H.M."/>
            <person name="Felder M."/>
            <person name="Schilde C."/>
            <person name="Helps N.R."/>
            <person name="Tunggal B."/>
            <person name="Rivero F."/>
            <person name="John U."/>
            <person name="Schleicher M."/>
            <person name="Eichinger L."/>
            <person name="Platzer M."/>
            <person name="Noegel A.A."/>
            <person name="Schaap P."/>
            <person name="Gloeckner G."/>
        </authorList>
    </citation>
    <scope>NUCLEOTIDE SEQUENCE [LARGE SCALE GENOMIC DNA]</scope>
    <source>
        <strain evidence="8">SH3</strain>
    </source>
</reference>
<dbReference type="Pfam" id="PF00526">
    <property type="entry name" value="Dicty_CTDC"/>
    <property type="match status" value="7"/>
</dbReference>
<dbReference type="PROSITE" id="PS51820">
    <property type="entry name" value="PA14"/>
    <property type="match status" value="1"/>
</dbReference>
<feature type="region of interest" description="Disordered" evidence="4">
    <location>
        <begin position="692"/>
        <end position="715"/>
    </location>
</feature>
<dbReference type="InterPro" id="IPR001673">
    <property type="entry name" value="S_mold_repeat"/>
</dbReference>
<keyword evidence="2" id="KW-0732">Signal</keyword>
<dbReference type="KEGG" id="dfa:DFA_05238"/>
<dbReference type="PANTHER" id="PTHR31137">
    <property type="entry name" value="PROTEIN PSIB-RELATED-RELATED"/>
    <property type="match status" value="1"/>
</dbReference>
<dbReference type="InterPro" id="IPR051154">
    <property type="entry name" value="Prespore-cell_inducing_factor"/>
</dbReference>
<name>F4PNQ5_CACFS</name>
<accession>F4PNQ5</accession>
<dbReference type="OrthoDB" id="17079at2759"/>
<evidence type="ECO:0000256" key="4">
    <source>
        <dbReference type="SAM" id="MobiDB-lite"/>
    </source>
</evidence>
<organism evidence="7 8">
    <name type="scientific">Cavenderia fasciculata</name>
    <name type="common">Slime mold</name>
    <name type="synonym">Dictyostelium fasciculatum</name>
    <dbReference type="NCBI Taxonomy" id="261658"/>
    <lineage>
        <taxon>Eukaryota</taxon>
        <taxon>Amoebozoa</taxon>
        <taxon>Evosea</taxon>
        <taxon>Eumycetozoa</taxon>
        <taxon>Dictyostelia</taxon>
        <taxon>Acytosteliales</taxon>
        <taxon>Cavenderiaceae</taxon>
        <taxon>Cavenderia</taxon>
    </lineage>
</organism>
<dbReference type="NCBIfam" id="TIGR02148">
    <property type="entry name" value="Fibro_Slime"/>
    <property type="match status" value="1"/>
</dbReference>
<keyword evidence="8" id="KW-1185">Reference proteome</keyword>
<dbReference type="OMA" id="NPDFEYP"/>
<evidence type="ECO:0000259" key="6">
    <source>
        <dbReference type="PROSITE" id="PS51820"/>
    </source>
</evidence>
<proteinExistence type="inferred from homology"/>
<comment type="similarity">
    <text evidence="1">Belongs to the prespore-cell-inducing factor family.</text>
</comment>
<feature type="domain" description="PA14" evidence="6">
    <location>
        <begin position="117"/>
        <end position="265"/>
    </location>
</feature>
<dbReference type="InterPro" id="IPR011874">
    <property type="entry name" value="Fibro_Slime"/>
</dbReference>
<dbReference type="InterPro" id="IPR037524">
    <property type="entry name" value="PA14/GLEYA"/>
</dbReference>
<keyword evidence="5" id="KW-0472">Membrane</keyword>
<evidence type="ECO:0000313" key="7">
    <source>
        <dbReference type="EMBL" id="EGG23108.1"/>
    </source>
</evidence>
<dbReference type="InterPro" id="IPR011658">
    <property type="entry name" value="PA14_dom"/>
</dbReference>
<evidence type="ECO:0000256" key="2">
    <source>
        <dbReference type="ARBA" id="ARBA00022729"/>
    </source>
</evidence>
<dbReference type="AlphaFoldDB" id="F4PNQ5"/>
<gene>
    <name evidence="7" type="primary">psiF</name>
    <name evidence="7" type="ORF">DFA_05238</name>
</gene>
<feature type="transmembrane region" description="Helical" evidence="5">
    <location>
        <begin position="651"/>
        <end position="673"/>
    </location>
</feature>
<evidence type="ECO:0000256" key="5">
    <source>
        <dbReference type="SAM" id="Phobius"/>
    </source>
</evidence>
<keyword evidence="5" id="KW-1133">Transmembrane helix</keyword>
<evidence type="ECO:0000256" key="3">
    <source>
        <dbReference type="ARBA" id="ARBA00023180"/>
    </source>
</evidence>
<keyword evidence="5" id="KW-0812">Transmembrane</keyword>
<dbReference type="Proteomes" id="UP000007797">
    <property type="component" value="Unassembled WGS sequence"/>
</dbReference>
<dbReference type="Pfam" id="PF07691">
    <property type="entry name" value="PA14"/>
    <property type="match status" value="1"/>
</dbReference>
<dbReference type="RefSeq" id="XP_004360959.1">
    <property type="nucleotide sequence ID" value="XM_004360902.1"/>
</dbReference>
<dbReference type="GO" id="GO:0005576">
    <property type="term" value="C:extracellular region"/>
    <property type="evidence" value="ECO:0007669"/>
    <property type="project" value="TreeGrafter"/>
</dbReference>
<sequence>MTIIYFINILYLDDTFIGFNQYQLSINLIRLSQNVIKVPITIFDHHPSLNPDFEYPQYGSLTKGLVEDILGKDSLPVLKKNYPASGLITSQQTFNQWFVPVKGVNLGVISTLDFQKSTTDGSKYSINNDAFFPIDNMGLDSLKNESGYIYRRYADEQGNYHNYHFCLHMQSNFYYRGTESFTFKGDDDVWLFINNKLVVDLGGIHTQANQTINFKDLGLVSTENKPVKFDFFYCERHTYASEIEIETELEFLCLRKDYCGICGGSGSECCNPNVDCSDNDPCTVDACPSVSTPDITEANWKTKCVHTPITCSAPDRCHNSACSNGTCVVSDVVCPEKPCSKSYCNKDSGCGYTATECKPADKCTNAACDPSTGACKSTPISCNDNNPCTIDSCDPAVGCLFKAKCQKAGDCQKDVCSPTGECSIETIPEGQCVCDCPRTGCEDFKCNPGSKCTKTPKVYSDGNLCTKDECVPLSTNTSEPRFTPIVCAASTDPCFVSQCDPAKGCVPVPINCDDGNPCSIDTCVAGKCVNTLDTCSDGNPCTEDHCNATLGACQHTPIPCNNTDICMVGTCSSANGSCTYAPKVCPDPAGKFCEVGYCDPLAGCIFIPRKCVADNPECQKSVCNEDAKKCDETSFSPTPYKCLSTAAKAGVIGGAAIAGIVIGGAVALGLAAFGGKKGYDYWKNTQQQKMTTSNANPLYEKNPNNGENPLYTSNG</sequence>
<dbReference type="STRING" id="1054147.F4PNQ5"/>
<keyword evidence="3" id="KW-0325">Glycoprotein</keyword>
<protein>
    <submittedName>
        <fullName evidence="7">PA14 domain-containing protein</fullName>
    </submittedName>
</protein>
<dbReference type="GeneID" id="14875378"/>